<dbReference type="EMBL" id="CP033227">
    <property type="protein sequence ID" value="AYO75450.1"/>
    <property type="molecule type" value="Genomic_DNA"/>
</dbReference>
<geneLocation type="plasmid" evidence="4">
    <name>pf1</name>
</geneLocation>
<dbReference type="SUPFAM" id="SSF51391">
    <property type="entry name" value="Thiamin phosphate synthase"/>
    <property type="match status" value="1"/>
</dbReference>
<dbReference type="GO" id="GO:0009228">
    <property type="term" value="P:thiamine biosynthetic process"/>
    <property type="evidence" value="ECO:0007669"/>
    <property type="project" value="UniProtKB-KW"/>
</dbReference>
<dbReference type="CDD" id="cd00564">
    <property type="entry name" value="TMP_TenI"/>
    <property type="match status" value="1"/>
</dbReference>
<evidence type="ECO:0000313" key="5">
    <source>
        <dbReference type="Proteomes" id="UP000515377"/>
    </source>
</evidence>
<dbReference type="InterPro" id="IPR036206">
    <property type="entry name" value="ThiamineP_synth_sf"/>
</dbReference>
<keyword evidence="2" id="KW-0614">Plasmid</keyword>
<reference evidence="2 4" key="1">
    <citation type="submission" date="2018-10" db="EMBL/GenBank/DDBJ databases">
        <title>Characterization and genome analysis of a novel bacterium Sphingobium yanoikuyae SJTF8 capable of degrading PAHs.</title>
        <authorList>
            <person name="Yin C."/>
            <person name="Xiong W."/>
            <person name="Liang R."/>
        </authorList>
    </citation>
    <scope>NUCLEOTIDE SEQUENCE [LARGE SCALE GENOMIC DNA]</scope>
    <source>
        <strain evidence="2 4">SJTF8</strain>
        <plasmid evidence="2">pF1</plasmid>
        <plasmid evidence="4">pf1</plasmid>
    </source>
</reference>
<dbReference type="InterPro" id="IPR013785">
    <property type="entry name" value="Aldolase_TIM"/>
</dbReference>
<feature type="domain" description="Thiamine phosphate synthase/TenI" evidence="1">
    <location>
        <begin position="15"/>
        <end position="181"/>
    </location>
</feature>
<evidence type="ECO:0000313" key="2">
    <source>
        <dbReference type="EMBL" id="AYO75450.1"/>
    </source>
</evidence>
<name>A0A3G2UJU1_SPHYA</name>
<gene>
    <name evidence="2" type="ORF">EBF16_00045</name>
    <name evidence="3" type="ORF">H3V42_25725</name>
</gene>
<sequence>MTRRHRKKLPTIWLMTDERVADTALLAAVARLPKGRAGIVFRHYRTEGKARRALFEAVRRVARRRRLVLLLAGDGRTAAAWRADGWHGRDTRRAGRPMLHSMAAHDAREMTAARRGRADMVFVSPLFPTRSHPGAASLGRLRFTALARQADRPVMALGGVQPGHRRMLRGIGAHGWAAIDGLVSERPIMARRPWGGYSNTALS</sequence>
<reference evidence="3 5" key="2">
    <citation type="submission" date="2020-07" db="EMBL/GenBank/DDBJ databases">
        <title>Whole genome sequence of Sphingobium yanoikuyae A3.</title>
        <authorList>
            <person name="Han S.-S."/>
        </authorList>
    </citation>
    <scope>NUCLEOTIDE SEQUENCE [LARGE SCALE GENOMIC DNA]</scope>
    <source>
        <strain evidence="3 5">A3</strain>
    </source>
</reference>
<evidence type="ECO:0000313" key="4">
    <source>
        <dbReference type="Proteomes" id="UP000280708"/>
    </source>
</evidence>
<evidence type="ECO:0000313" key="3">
    <source>
        <dbReference type="EMBL" id="QNG45181.1"/>
    </source>
</evidence>
<geneLocation type="plasmid" evidence="2">
    <name>pF1</name>
</geneLocation>
<dbReference type="EMBL" id="CP060122">
    <property type="protein sequence ID" value="QNG45181.1"/>
    <property type="molecule type" value="Genomic_DNA"/>
</dbReference>
<evidence type="ECO:0000259" key="1">
    <source>
        <dbReference type="Pfam" id="PF02581"/>
    </source>
</evidence>
<dbReference type="Proteomes" id="UP000515377">
    <property type="component" value="Chromosome"/>
</dbReference>
<proteinExistence type="predicted"/>
<dbReference type="Gene3D" id="3.20.20.70">
    <property type="entry name" value="Aldolase class I"/>
    <property type="match status" value="1"/>
</dbReference>
<dbReference type="AlphaFoldDB" id="A0A3G2UJU1"/>
<protein>
    <submittedName>
        <fullName evidence="2">Thiamine phosphate synthase</fullName>
    </submittedName>
</protein>
<dbReference type="Proteomes" id="UP000280708">
    <property type="component" value="Plasmid pF1"/>
</dbReference>
<dbReference type="InterPro" id="IPR022998">
    <property type="entry name" value="ThiamineP_synth_TenI"/>
</dbReference>
<accession>A0A3G2UJU1</accession>
<dbReference type="RefSeq" id="WP_099234554.1">
    <property type="nucleotide sequence ID" value="NZ_CP033227.1"/>
</dbReference>
<organism evidence="2 4">
    <name type="scientific">Sphingobium yanoikuyae</name>
    <name type="common">Sphingomonas yanoikuyae</name>
    <dbReference type="NCBI Taxonomy" id="13690"/>
    <lineage>
        <taxon>Bacteria</taxon>
        <taxon>Pseudomonadati</taxon>
        <taxon>Pseudomonadota</taxon>
        <taxon>Alphaproteobacteria</taxon>
        <taxon>Sphingomonadales</taxon>
        <taxon>Sphingomonadaceae</taxon>
        <taxon>Sphingobium</taxon>
    </lineage>
</organism>
<dbReference type="Pfam" id="PF02581">
    <property type="entry name" value="TMP-TENI"/>
    <property type="match status" value="1"/>
</dbReference>